<dbReference type="Gene3D" id="1.10.287.130">
    <property type="match status" value="1"/>
</dbReference>
<dbReference type="GO" id="GO:0005524">
    <property type="term" value="F:ATP binding"/>
    <property type="evidence" value="ECO:0007669"/>
    <property type="project" value="UniProtKB-KW"/>
</dbReference>
<evidence type="ECO:0000256" key="13">
    <source>
        <dbReference type="SAM" id="Phobius"/>
    </source>
</evidence>
<dbReference type="PROSITE" id="PS50109">
    <property type="entry name" value="HIS_KIN"/>
    <property type="match status" value="1"/>
</dbReference>
<dbReference type="Pfam" id="PF07495">
    <property type="entry name" value="Y_Y_Y"/>
    <property type="match status" value="1"/>
</dbReference>
<dbReference type="HOGENOM" id="CLU_265179_0_0_0"/>
<keyword evidence="8 17" id="KW-0418">Kinase</keyword>
<evidence type="ECO:0000259" key="16">
    <source>
        <dbReference type="PROSITE" id="PS50110"/>
    </source>
</evidence>
<evidence type="ECO:0000256" key="2">
    <source>
        <dbReference type="ARBA" id="ARBA00004370"/>
    </source>
</evidence>
<feature type="signal peptide" evidence="14">
    <location>
        <begin position="1"/>
        <end position="22"/>
    </location>
</feature>
<dbReference type="Gene3D" id="3.30.565.10">
    <property type="entry name" value="Histidine kinase-like ATPase, C-terminal domain"/>
    <property type="match status" value="1"/>
</dbReference>
<evidence type="ECO:0000256" key="7">
    <source>
        <dbReference type="ARBA" id="ARBA00022741"/>
    </source>
</evidence>
<keyword evidence="6 13" id="KW-0812">Transmembrane</keyword>
<evidence type="ECO:0000256" key="3">
    <source>
        <dbReference type="ARBA" id="ARBA00012438"/>
    </source>
</evidence>
<keyword evidence="9" id="KW-0067">ATP-binding</keyword>
<evidence type="ECO:0000256" key="5">
    <source>
        <dbReference type="ARBA" id="ARBA00022679"/>
    </source>
</evidence>
<feature type="domain" description="Histidine kinase" evidence="15">
    <location>
        <begin position="814"/>
        <end position="1029"/>
    </location>
</feature>
<dbReference type="SUPFAM" id="SSF63829">
    <property type="entry name" value="Calcium-dependent phosphotriesterase"/>
    <property type="match status" value="1"/>
</dbReference>
<dbReference type="eggNOG" id="COG3292">
    <property type="taxonomic scope" value="Bacteria"/>
</dbReference>
<evidence type="ECO:0000256" key="12">
    <source>
        <dbReference type="PROSITE-ProRule" id="PRU00169"/>
    </source>
</evidence>
<dbReference type="InterPro" id="IPR013783">
    <property type="entry name" value="Ig-like_fold"/>
</dbReference>
<dbReference type="InterPro" id="IPR003594">
    <property type="entry name" value="HATPase_dom"/>
</dbReference>
<dbReference type="CDD" id="cd16922">
    <property type="entry name" value="HATPase_EvgS-ArcB-TorS-like"/>
    <property type="match status" value="1"/>
</dbReference>
<dbReference type="STRING" id="452637.Oter_1719"/>
<comment type="subcellular location">
    <subcellularLocation>
        <location evidence="2">Membrane</location>
    </subcellularLocation>
</comment>
<evidence type="ECO:0000313" key="17">
    <source>
        <dbReference type="EMBL" id="ACB75003.1"/>
    </source>
</evidence>
<dbReference type="FunFam" id="1.10.287.130:FF:000004">
    <property type="entry name" value="Ethylene receptor 1"/>
    <property type="match status" value="1"/>
</dbReference>
<dbReference type="InterPro" id="IPR015943">
    <property type="entry name" value="WD40/YVTN_repeat-like_dom_sf"/>
</dbReference>
<keyword evidence="18" id="KW-1185">Reference proteome</keyword>
<dbReference type="CDD" id="cd00082">
    <property type="entry name" value="HisKA"/>
    <property type="match status" value="1"/>
</dbReference>
<proteinExistence type="predicted"/>
<evidence type="ECO:0000256" key="4">
    <source>
        <dbReference type="ARBA" id="ARBA00022553"/>
    </source>
</evidence>
<dbReference type="EMBL" id="CP001032">
    <property type="protein sequence ID" value="ACB75003.1"/>
    <property type="molecule type" value="Genomic_DNA"/>
</dbReference>
<dbReference type="GO" id="GO:0016020">
    <property type="term" value="C:membrane"/>
    <property type="evidence" value="ECO:0007669"/>
    <property type="project" value="UniProtKB-SubCell"/>
</dbReference>
<feature type="transmembrane region" description="Helical" evidence="13">
    <location>
        <begin position="744"/>
        <end position="764"/>
    </location>
</feature>
<evidence type="ECO:0000256" key="14">
    <source>
        <dbReference type="SAM" id="SignalP"/>
    </source>
</evidence>
<evidence type="ECO:0000256" key="9">
    <source>
        <dbReference type="ARBA" id="ARBA00022840"/>
    </source>
</evidence>
<dbReference type="InterPro" id="IPR011047">
    <property type="entry name" value="Quinoprotein_ADH-like_sf"/>
</dbReference>
<evidence type="ECO:0000256" key="8">
    <source>
        <dbReference type="ARBA" id="ARBA00022777"/>
    </source>
</evidence>
<dbReference type="OrthoDB" id="175932at2"/>
<reference evidence="17 18" key="1">
    <citation type="journal article" date="2011" name="J. Bacteriol.">
        <title>Genome sequence of the verrucomicrobium Opitutus terrae PB90-1, an abundant inhabitant of rice paddy soil ecosystems.</title>
        <authorList>
            <person name="van Passel M.W."/>
            <person name="Kant R."/>
            <person name="Palva A."/>
            <person name="Copeland A."/>
            <person name="Lucas S."/>
            <person name="Lapidus A."/>
            <person name="Glavina del Rio T."/>
            <person name="Pitluck S."/>
            <person name="Goltsman E."/>
            <person name="Clum A."/>
            <person name="Sun H."/>
            <person name="Schmutz J."/>
            <person name="Larimer F.W."/>
            <person name="Land M.L."/>
            <person name="Hauser L."/>
            <person name="Kyrpides N."/>
            <person name="Mikhailova N."/>
            <person name="Richardson P.P."/>
            <person name="Janssen P.H."/>
            <person name="de Vos W.M."/>
            <person name="Smidt H."/>
        </authorList>
    </citation>
    <scope>NUCLEOTIDE SEQUENCE [LARGE SCALE GENOMIC DNA]</scope>
    <source>
        <strain evidence="18">DSM 11246 / JCM 15787 / PB90-1</strain>
    </source>
</reference>
<feature type="chain" id="PRO_5002772155" description="histidine kinase" evidence="14">
    <location>
        <begin position="23"/>
        <end position="1257"/>
    </location>
</feature>
<dbReference type="SMART" id="SM00387">
    <property type="entry name" value="HATPase_c"/>
    <property type="match status" value="1"/>
</dbReference>
<dbReference type="SUPFAM" id="SSF50998">
    <property type="entry name" value="Quinoprotein alcohol dehydrogenase-like"/>
    <property type="match status" value="1"/>
</dbReference>
<dbReference type="InterPro" id="IPR001789">
    <property type="entry name" value="Sig_transdc_resp-reg_receiver"/>
</dbReference>
<dbReference type="Gene3D" id="2.60.40.10">
    <property type="entry name" value="Immunoglobulins"/>
    <property type="match status" value="1"/>
</dbReference>
<organism evidence="17 18">
    <name type="scientific">Opitutus terrae (strain DSM 11246 / JCM 15787 / PB90-1)</name>
    <dbReference type="NCBI Taxonomy" id="452637"/>
    <lineage>
        <taxon>Bacteria</taxon>
        <taxon>Pseudomonadati</taxon>
        <taxon>Verrucomicrobiota</taxon>
        <taxon>Opitutia</taxon>
        <taxon>Opitutales</taxon>
        <taxon>Opitutaceae</taxon>
        <taxon>Opitutus</taxon>
    </lineage>
</organism>
<dbReference type="InterPro" id="IPR003661">
    <property type="entry name" value="HisK_dim/P_dom"/>
</dbReference>
<dbReference type="RefSeq" id="WP_012374540.1">
    <property type="nucleotide sequence ID" value="NC_010571.1"/>
</dbReference>
<dbReference type="Gene3D" id="3.40.50.2300">
    <property type="match status" value="1"/>
</dbReference>
<dbReference type="AlphaFoldDB" id="B1ZVR7"/>
<dbReference type="Proteomes" id="UP000007013">
    <property type="component" value="Chromosome"/>
</dbReference>
<dbReference type="KEGG" id="ote:Oter_1719"/>
<dbReference type="Pfam" id="PF02518">
    <property type="entry name" value="HATPase_c"/>
    <property type="match status" value="1"/>
</dbReference>
<dbReference type="Gene3D" id="2.130.10.10">
    <property type="entry name" value="YVTN repeat-like/Quinoprotein amine dehydrogenase"/>
    <property type="match status" value="2"/>
</dbReference>
<dbReference type="InterPro" id="IPR011123">
    <property type="entry name" value="Y_Y_Y"/>
</dbReference>
<dbReference type="SUPFAM" id="SSF47384">
    <property type="entry name" value="Homodimeric domain of signal transducing histidine kinase"/>
    <property type="match status" value="1"/>
</dbReference>
<keyword evidence="11 13" id="KW-0472">Membrane</keyword>
<dbReference type="GO" id="GO:0000155">
    <property type="term" value="F:phosphorelay sensor kinase activity"/>
    <property type="evidence" value="ECO:0007669"/>
    <property type="project" value="InterPro"/>
</dbReference>
<dbReference type="PRINTS" id="PR00344">
    <property type="entry name" value="BCTRLSENSOR"/>
</dbReference>
<dbReference type="eggNOG" id="COG0745">
    <property type="taxonomic scope" value="Bacteria"/>
</dbReference>
<dbReference type="Pfam" id="PF00512">
    <property type="entry name" value="HisKA"/>
    <property type="match status" value="1"/>
</dbReference>
<dbReference type="InterPro" id="IPR005467">
    <property type="entry name" value="His_kinase_dom"/>
</dbReference>
<dbReference type="SMART" id="SM00388">
    <property type="entry name" value="HisKA"/>
    <property type="match status" value="1"/>
</dbReference>
<keyword evidence="4 12" id="KW-0597">Phosphoprotein</keyword>
<dbReference type="PROSITE" id="PS50110">
    <property type="entry name" value="RESPONSE_REGULATORY"/>
    <property type="match status" value="1"/>
</dbReference>
<dbReference type="SMART" id="SM00448">
    <property type="entry name" value="REC"/>
    <property type="match status" value="1"/>
</dbReference>
<evidence type="ECO:0000256" key="10">
    <source>
        <dbReference type="ARBA" id="ARBA00022989"/>
    </source>
</evidence>
<name>B1ZVR7_OPITP</name>
<evidence type="ECO:0000259" key="15">
    <source>
        <dbReference type="PROSITE" id="PS50109"/>
    </source>
</evidence>
<keyword evidence="14" id="KW-0732">Signal</keyword>
<dbReference type="InterPro" id="IPR036890">
    <property type="entry name" value="HATPase_C_sf"/>
</dbReference>
<evidence type="ECO:0000256" key="6">
    <source>
        <dbReference type="ARBA" id="ARBA00022692"/>
    </source>
</evidence>
<accession>B1ZVR7</accession>
<dbReference type="PANTHER" id="PTHR43047:SF64">
    <property type="entry name" value="HISTIDINE KINASE CONTAINING CHEY-HOMOLOGOUS RECEIVER DOMAIN AND PAS DOMAIN-RELATED"/>
    <property type="match status" value="1"/>
</dbReference>
<keyword evidence="7" id="KW-0547">Nucleotide-binding</keyword>
<dbReference type="InterPro" id="IPR011006">
    <property type="entry name" value="CheY-like_superfamily"/>
</dbReference>
<keyword evidence="10 13" id="KW-1133">Transmembrane helix</keyword>
<evidence type="ECO:0000256" key="1">
    <source>
        <dbReference type="ARBA" id="ARBA00000085"/>
    </source>
</evidence>
<dbReference type="PANTHER" id="PTHR43047">
    <property type="entry name" value="TWO-COMPONENT HISTIDINE PROTEIN KINASE"/>
    <property type="match status" value="1"/>
</dbReference>
<dbReference type="EC" id="2.7.13.3" evidence="3"/>
<comment type="catalytic activity">
    <reaction evidence="1">
        <text>ATP + protein L-histidine = ADP + protein N-phospho-L-histidine.</text>
        <dbReference type="EC" id="2.7.13.3"/>
    </reaction>
</comment>
<feature type="domain" description="Response regulatory" evidence="16">
    <location>
        <begin position="1053"/>
        <end position="1170"/>
    </location>
</feature>
<dbReference type="CDD" id="cd17546">
    <property type="entry name" value="REC_hyHK_CKI1_RcsC-like"/>
    <property type="match status" value="1"/>
</dbReference>
<dbReference type="Pfam" id="PF00072">
    <property type="entry name" value="Response_reg"/>
    <property type="match status" value="1"/>
</dbReference>
<dbReference type="SUPFAM" id="SSF52172">
    <property type="entry name" value="CheY-like"/>
    <property type="match status" value="1"/>
</dbReference>
<dbReference type="InterPro" id="IPR004358">
    <property type="entry name" value="Sig_transdc_His_kin-like_C"/>
</dbReference>
<evidence type="ECO:0000256" key="11">
    <source>
        <dbReference type="ARBA" id="ARBA00023136"/>
    </source>
</evidence>
<dbReference type="SUPFAM" id="SSF55874">
    <property type="entry name" value="ATPase domain of HSP90 chaperone/DNA topoisomerase II/histidine kinase"/>
    <property type="match status" value="1"/>
</dbReference>
<feature type="modified residue" description="4-aspartylphosphate" evidence="12">
    <location>
        <position position="1102"/>
    </location>
</feature>
<evidence type="ECO:0000313" key="18">
    <source>
        <dbReference type="Proteomes" id="UP000007013"/>
    </source>
</evidence>
<sequence>MPACRPFPRAAFAWLFALCALAAARADDVREAGRPLWRHYTFRDYHAHHQVWAAVEDANGLVYFGNKGCVLEFDGESWRTLEVPGTTFVRGLAIGPDDTLYAGGVDELGYFARDPASGEKRFVSLLDRLPVEQREFGDIWRAVAVGDAVYFCANRQLMRWRGGAFHVWSFQGDIATTLHRVGDRVYVHRAGEPLQRIDGEALVPAGDGPLERGARLPAIVPLDRGRLLLCSADRGLAVLGSDGRETAFAPELTEWLRRENVQTAARAGDLLLITTRRAGVLVLDLEGHFARRLDMADGLRDGQVKHVLESRSGELWFCLNNGIARLRLPFDQTVFAREQGLDGSSVRAALRYEGRLHVATAAGVFRLVPADPARLTNARFERVPGLRGLFYSLAEMPDGLVAGEQTGIQLLPRDGGAAVTLTRGSSAVALLASTVTPGRLWVGTLGGLVRLDRTATGWALTPAREPLRFEVRSIVEEDDGSLWLGTFTRGLARVRRPADAEPERRFYRGGDAGLPAGENGFHVRRAGPQVFALGTNGHVLRWVAAEQRFVPATRDRAATPDTDVWQIDEPSPGEGDAAIGLFADGRYGAWALPEVFDVTGPLQHVFGERDDRGQAWLWLSGAEAVGRVDLSRERPPLPPPGLVLRSVRLDDGARWPERGALAPGTHRVLFGLAASAFATAAEFSTRLEGWEDDWSPWSARREREFTALPPGDYTFRARVRSGGVEGGGEVAYPFAIAAPWWAAWWARAAVGLFGLVGVVIVVGWRIRTLRRRGAELEAIVARRTAELQASNEQLAVARDAAEAANRAKSTFLAHMSHELRTPLNGVLGYAQVLARDPAQPPAARERLQIIIQSGEHLLALINEVLDLARVEAGKMQLRPTTCALPRLVESVADLMRAPCEAAGLGFACAVAAGLPRLVRTDEQKLRQVLLNLVGNAVKFARHGAVRLAVAPLPDGRVRFEVSDTGVGIAPERLATLFQPFATSAEHGARGTGLGLALSRSMVELLGGRLLAESRPGEGARFWFDLPLPEAASDAPPVSCRGGGVTGYRGPRRRLLVVDDDATNRAVLRELLEPLGFDVDEAADAYAALRSARERRPDAVLLDLRFETGPDGFEIARRLRADAGLSDTWIIAVSASVFESDRHQAIAAGCDEFLAKPFQEAQLHACLGAALGLEWVHAPAAPAPLAAEACPLPEEARAELLELARRGDARRLAARLGEWAERPEFAVEARRLQEVAAGFQMKRLREMLSDHDENGAHH</sequence>
<gene>
    <name evidence="17" type="ordered locus">Oter_1719</name>
</gene>
<dbReference type="eggNOG" id="COG2205">
    <property type="taxonomic scope" value="Bacteria"/>
</dbReference>
<keyword evidence="5" id="KW-0808">Transferase</keyword>
<dbReference type="InterPro" id="IPR036097">
    <property type="entry name" value="HisK_dim/P_sf"/>
</dbReference>
<protein>
    <recommendedName>
        <fullName evidence="3">histidine kinase</fullName>
        <ecNumber evidence="3">2.7.13.3</ecNumber>
    </recommendedName>
</protein>